<dbReference type="SUPFAM" id="SSF82171">
    <property type="entry name" value="DPP6 N-terminal domain-like"/>
    <property type="match status" value="1"/>
</dbReference>
<dbReference type="InterPro" id="IPR050278">
    <property type="entry name" value="Serine_Prot_S9B/DPPIV"/>
</dbReference>
<dbReference type="GO" id="GO:0006508">
    <property type="term" value="P:proteolysis"/>
    <property type="evidence" value="ECO:0007669"/>
    <property type="project" value="InterPro"/>
</dbReference>
<dbReference type="PANTHER" id="PTHR11731:SF193">
    <property type="entry name" value="DIPEPTIDYL PEPTIDASE 9"/>
    <property type="match status" value="1"/>
</dbReference>
<proteinExistence type="predicted"/>
<dbReference type="PANTHER" id="PTHR11731">
    <property type="entry name" value="PROTEASE FAMILY S9B,C DIPEPTIDYL-PEPTIDASE IV-RELATED"/>
    <property type="match status" value="1"/>
</dbReference>
<evidence type="ECO:0000313" key="2">
    <source>
        <dbReference type="EMBL" id="KAG1539032.1"/>
    </source>
</evidence>
<sequence length="222" mass="24257">MLATSTAAHAEKLTLEAITGPLPLSGPTLMKPKVAPDGSQVSFLRGKDSARSQLDLWTYDIGSGQTRLLVDSKVVLPGTETLSDEEKARRERQRIAAMTGIVDYQWSPDAQRLLFPLGGELYLYDLKQQGQAAVRQLTHGEGFATDAKLSPKGGFVSFIRGRNLWVIDLASGKQLQLTRDGSTTIGNGVAEFVADEEMDRHTGYCRRCRCRSATKSMPTVPT</sequence>
<dbReference type="AlphaFoldDB" id="A0A9P6Y446"/>
<reference evidence="2 3" key="1">
    <citation type="journal article" date="2020" name="Microb. Genom.">
        <title>Genetic diversity of clinical and environmental Mucorales isolates obtained from an investigation of mucormycosis cases among solid organ transplant recipients.</title>
        <authorList>
            <person name="Nguyen M.H."/>
            <person name="Kaul D."/>
            <person name="Muto C."/>
            <person name="Cheng S.J."/>
            <person name="Richter R.A."/>
            <person name="Bruno V.M."/>
            <person name="Liu G."/>
            <person name="Beyhan S."/>
            <person name="Sundermann A.J."/>
            <person name="Mounaud S."/>
            <person name="Pasculle A.W."/>
            <person name="Nierman W.C."/>
            <person name="Driscoll E."/>
            <person name="Cumbie R."/>
            <person name="Clancy C.J."/>
            <person name="Dupont C.L."/>
        </authorList>
    </citation>
    <scope>NUCLEOTIDE SEQUENCE [LARGE SCALE GENOMIC DNA]</scope>
    <source>
        <strain evidence="2 3">GL24</strain>
    </source>
</reference>
<accession>A0A9P6Y446</accession>
<dbReference type="Proteomes" id="UP000740926">
    <property type="component" value="Unassembled WGS sequence"/>
</dbReference>
<organism evidence="2 3">
    <name type="scientific">Rhizopus delemar</name>
    <dbReference type="NCBI Taxonomy" id="936053"/>
    <lineage>
        <taxon>Eukaryota</taxon>
        <taxon>Fungi</taxon>
        <taxon>Fungi incertae sedis</taxon>
        <taxon>Mucoromycota</taxon>
        <taxon>Mucoromycotina</taxon>
        <taxon>Mucoromycetes</taxon>
        <taxon>Mucorales</taxon>
        <taxon>Mucorineae</taxon>
        <taxon>Rhizopodaceae</taxon>
        <taxon>Rhizopus</taxon>
    </lineage>
</organism>
<dbReference type="Gene3D" id="2.140.10.30">
    <property type="entry name" value="Dipeptidylpeptidase IV, N-terminal domain"/>
    <property type="match status" value="1"/>
</dbReference>
<keyword evidence="3" id="KW-1185">Reference proteome</keyword>
<dbReference type="InterPro" id="IPR002469">
    <property type="entry name" value="Peptidase_S9B_N"/>
</dbReference>
<protein>
    <recommendedName>
        <fullName evidence="1">Dipeptidylpeptidase IV N-terminal domain-containing protein</fullName>
    </recommendedName>
</protein>
<dbReference type="Pfam" id="PF00930">
    <property type="entry name" value="DPPIV_N"/>
    <property type="match status" value="1"/>
</dbReference>
<dbReference type="GO" id="GO:0008239">
    <property type="term" value="F:dipeptidyl-peptidase activity"/>
    <property type="evidence" value="ECO:0007669"/>
    <property type="project" value="TreeGrafter"/>
</dbReference>
<evidence type="ECO:0000313" key="3">
    <source>
        <dbReference type="Proteomes" id="UP000740926"/>
    </source>
</evidence>
<comment type="caution">
    <text evidence="2">The sequence shown here is derived from an EMBL/GenBank/DDBJ whole genome shotgun (WGS) entry which is preliminary data.</text>
</comment>
<name>A0A9P6Y446_9FUNG</name>
<gene>
    <name evidence="2" type="ORF">G6F50_014570</name>
</gene>
<evidence type="ECO:0000259" key="1">
    <source>
        <dbReference type="Pfam" id="PF00930"/>
    </source>
</evidence>
<feature type="domain" description="Dipeptidylpeptidase IV N-terminal" evidence="1">
    <location>
        <begin position="115"/>
        <end position="204"/>
    </location>
</feature>
<dbReference type="EMBL" id="JAANIU010007093">
    <property type="protein sequence ID" value="KAG1539032.1"/>
    <property type="molecule type" value="Genomic_DNA"/>
</dbReference>